<dbReference type="EMBL" id="JARBHB010000002">
    <property type="protein sequence ID" value="KAJ8893772.1"/>
    <property type="molecule type" value="Genomic_DNA"/>
</dbReference>
<sequence length="140" mass="16279">MEGSLKFFTISQNDDTVIYLVTSTLSWLKENKGKLKELNLLKSGIESYPVIRVVRDMVKNFSGALAYYYKQTFRCEGYKFMMSKYKLFEFNVNHKNTMQAHTTLNTLVTDEFEMLKSHIDIISMPEAPVYVSDFPMKTKG</sequence>
<proteinExistence type="predicted"/>
<gene>
    <name evidence="1" type="ORF">PR048_006372</name>
</gene>
<protein>
    <submittedName>
        <fullName evidence="1">Uncharacterized protein</fullName>
    </submittedName>
</protein>
<feature type="non-terminal residue" evidence="1">
    <location>
        <position position="140"/>
    </location>
</feature>
<evidence type="ECO:0000313" key="1">
    <source>
        <dbReference type="EMBL" id="KAJ8893772.1"/>
    </source>
</evidence>
<organism evidence="1 2">
    <name type="scientific">Dryococelus australis</name>
    <dbReference type="NCBI Taxonomy" id="614101"/>
    <lineage>
        <taxon>Eukaryota</taxon>
        <taxon>Metazoa</taxon>
        <taxon>Ecdysozoa</taxon>
        <taxon>Arthropoda</taxon>
        <taxon>Hexapoda</taxon>
        <taxon>Insecta</taxon>
        <taxon>Pterygota</taxon>
        <taxon>Neoptera</taxon>
        <taxon>Polyneoptera</taxon>
        <taxon>Phasmatodea</taxon>
        <taxon>Verophasmatodea</taxon>
        <taxon>Anareolatae</taxon>
        <taxon>Phasmatidae</taxon>
        <taxon>Eurycanthinae</taxon>
        <taxon>Dryococelus</taxon>
    </lineage>
</organism>
<accession>A0ABQ9IAU2</accession>
<name>A0ABQ9IAU2_9NEOP</name>
<comment type="caution">
    <text evidence="1">The sequence shown here is derived from an EMBL/GenBank/DDBJ whole genome shotgun (WGS) entry which is preliminary data.</text>
</comment>
<reference evidence="1 2" key="1">
    <citation type="submission" date="2023-02" db="EMBL/GenBank/DDBJ databases">
        <title>LHISI_Scaffold_Assembly.</title>
        <authorList>
            <person name="Stuart O.P."/>
            <person name="Cleave R."/>
            <person name="Magrath M.J.L."/>
            <person name="Mikheyev A.S."/>
        </authorList>
    </citation>
    <scope>NUCLEOTIDE SEQUENCE [LARGE SCALE GENOMIC DNA]</scope>
    <source>
        <strain evidence="1">Daus_M_001</strain>
        <tissue evidence="1">Leg muscle</tissue>
    </source>
</reference>
<dbReference type="Proteomes" id="UP001159363">
    <property type="component" value="Chromosome 2"/>
</dbReference>
<evidence type="ECO:0000313" key="2">
    <source>
        <dbReference type="Proteomes" id="UP001159363"/>
    </source>
</evidence>
<keyword evidence="2" id="KW-1185">Reference proteome</keyword>